<feature type="transmembrane region" description="Helical" evidence="1">
    <location>
        <begin position="74"/>
        <end position="93"/>
    </location>
</feature>
<feature type="transmembrane region" description="Helical" evidence="1">
    <location>
        <begin position="142"/>
        <end position="160"/>
    </location>
</feature>
<keyword evidence="3" id="KW-1185">Reference proteome</keyword>
<feature type="transmembrane region" description="Helical" evidence="1">
    <location>
        <begin position="113"/>
        <end position="135"/>
    </location>
</feature>
<keyword evidence="1" id="KW-1133">Transmembrane helix</keyword>
<evidence type="ECO:0000313" key="3">
    <source>
        <dbReference type="Proteomes" id="UP000509346"/>
    </source>
</evidence>
<proteinExistence type="predicted"/>
<dbReference type="RefSeq" id="WP_179922556.1">
    <property type="nucleotide sequence ID" value="NZ_CP058909.1"/>
</dbReference>
<name>A0A7D5T563_9EURY</name>
<dbReference type="Proteomes" id="UP000509346">
    <property type="component" value="Chromosome"/>
</dbReference>
<dbReference type="EMBL" id="CP058909">
    <property type="protein sequence ID" value="QLH82088.1"/>
    <property type="molecule type" value="Genomic_DNA"/>
</dbReference>
<accession>A0A7D5T563</accession>
<feature type="transmembrane region" description="Helical" evidence="1">
    <location>
        <begin position="261"/>
        <end position="288"/>
    </location>
</feature>
<feature type="transmembrane region" description="Helical" evidence="1">
    <location>
        <begin position="172"/>
        <end position="190"/>
    </location>
</feature>
<feature type="transmembrane region" description="Helical" evidence="1">
    <location>
        <begin position="351"/>
        <end position="371"/>
    </location>
</feature>
<keyword evidence="1" id="KW-0812">Transmembrane</keyword>
<dbReference type="OrthoDB" id="214340at2157"/>
<gene>
    <name evidence="2" type="ORF">HZS54_10960</name>
</gene>
<dbReference type="AlphaFoldDB" id="A0A7D5T563"/>
<feature type="transmembrane region" description="Helical" evidence="1">
    <location>
        <begin position="202"/>
        <end position="227"/>
    </location>
</feature>
<protein>
    <submittedName>
        <fullName evidence="2">Uncharacterized protein</fullName>
    </submittedName>
</protein>
<evidence type="ECO:0000256" key="1">
    <source>
        <dbReference type="SAM" id="Phobius"/>
    </source>
</evidence>
<keyword evidence="1" id="KW-0472">Membrane</keyword>
<organism evidence="2 3">
    <name type="scientific">Halosimplex pelagicum</name>
    <dbReference type="NCBI Taxonomy" id="869886"/>
    <lineage>
        <taxon>Archaea</taxon>
        <taxon>Methanobacteriati</taxon>
        <taxon>Methanobacteriota</taxon>
        <taxon>Stenosarchaea group</taxon>
        <taxon>Halobacteria</taxon>
        <taxon>Halobacteriales</taxon>
        <taxon>Haloarculaceae</taxon>
        <taxon>Halosimplex</taxon>
    </lineage>
</organism>
<dbReference type="GeneID" id="56083115"/>
<dbReference type="KEGG" id="hpel:HZS54_10960"/>
<feature type="transmembrane region" description="Helical" evidence="1">
    <location>
        <begin position="323"/>
        <end position="345"/>
    </location>
</feature>
<evidence type="ECO:0000313" key="2">
    <source>
        <dbReference type="EMBL" id="QLH82088.1"/>
    </source>
</evidence>
<reference evidence="2 3" key="1">
    <citation type="submission" date="2020-07" db="EMBL/GenBank/DDBJ databases">
        <title>Halosimplex litoreum sp. nov. and Halosimplex rubrum sp. nov., isolated from different salt environments.</title>
        <authorList>
            <person name="Cui H."/>
        </authorList>
    </citation>
    <scope>NUCLEOTIDE SEQUENCE [LARGE SCALE GENOMIC DNA]</scope>
    <source>
        <strain evidence="2 3">R2</strain>
    </source>
</reference>
<sequence>MAPEQSSLRGFCRPLSILFCLLVGLTQIPIVSAHGSTATGGLSQGHGIILALIGVSLLSGASVLKRTNHISPTVALYGVFVGIAVTALGAVLFEGLSPDPTYTAHSMPFPRSWYPLLSVSVGSMIMLVSLVVGWLRWPTRPRYTFLGLLMGLWISYPYLIPGQASDTHPLGYAIVVATPLLVGYVIWTDAGSVLRAVLRDPIVRWFGVGVGAIMALFFVSVTGYLSFFAEEGLPHERVIVVIPTIYQLVTWPVLEIYLPHIPLFIAISPAQLIVVGMLSTLIGLNAALIARHWRVEERAGLTEGTAGSAAIVGSCTCGCCGPLVAKIAVLAAGPSIAAPLYWIFVDSASPVSTLFIIGSVVLFTGSLIYSVESTQQAGQPTSIVPAD</sequence>
<feature type="transmembrane region" description="Helical" evidence="1">
    <location>
        <begin position="43"/>
        <end position="62"/>
    </location>
</feature>